<proteinExistence type="predicted"/>
<dbReference type="RefSeq" id="WP_170084848.1">
    <property type="nucleotide sequence ID" value="NZ_CP047971.1"/>
</dbReference>
<feature type="domain" description="Endonuclease GajA/Old nuclease/RecF-like AAA" evidence="1">
    <location>
        <begin position="1"/>
        <end position="45"/>
    </location>
</feature>
<dbReference type="EMBL" id="LR792683">
    <property type="protein sequence ID" value="CAB3390667.1"/>
    <property type="molecule type" value="Genomic_DNA"/>
</dbReference>
<sequence length="383" mass="43678">MLESFQVTNFRAFSNLKIDTLGAVNLIIGKNNSGKSSLLEALRLYSSRGSPAVIMEILNSRNELREPPRAEFVYPEDRPEFTDPEDHRSVGVVFLFHGYKVGVNGAGMIQMGPVGMPDEILSLSLNWYRAVPTQEGPPSWEPVSRTTDEERQDLRSALTIRWGDSEKGRLWLDDMLMRRRRFLNSDRLLDRGRLCCYVPAGGLRPFEIAWWWERVALTEEEEDVLKALRLIEPDVERVAMVDAFMPRFGGVPVVRIRGTSFPVPLRSLGDGMNRLFGIILALVNAKNGLLLIDEIENGVHYTVQPELWRIIIHTAKRLNVQVFATTHSWDCIEAFQRALQHGEQDGRGIGYLIRLNRREQGVVATIYDEKDLAVITRDHVEVR</sequence>
<gene>
    <name evidence="3" type="ORF">COOX1_0527</name>
</gene>
<evidence type="ECO:0000313" key="4">
    <source>
        <dbReference type="Proteomes" id="UP000502196"/>
    </source>
</evidence>
<feature type="domain" description="ATPase AAA-type core" evidence="2">
    <location>
        <begin position="257"/>
        <end position="328"/>
    </location>
</feature>
<organism evidence="3 4">
    <name type="scientific">Kyrpidia spormannii</name>
    <dbReference type="NCBI Taxonomy" id="2055160"/>
    <lineage>
        <taxon>Bacteria</taxon>
        <taxon>Bacillati</taxon>
        <taxon>Bacillota</taxon>
        <taxon>Bacilli</taxon>
        <taxon>Bacillales</taxon>
        <taxon>Alicyclobacillaceae</taxon>
        <taxon>Kyrpidia</taxon>
    </lineage>
</organism>
<dbReference type="InterPro" id="IPR041685">
    <property type="entry name" value="AAA_GajA/Old/RecF-like"/>
</dbReference>
<dbReference type="Proteomes" id="UP000502196">
    <property type="component" value="Chromosome"/>
</dbReference>
<name>A0A6F9E2G2_9BACL</name>
<evidence type="ECO:0000259" key="1">
    <source>
        <dbReference type="Pfam" id="PF13175"/>
    </source>
</evidence>
<reference evidence="3 4" key="1">
    <citation type="submission" date="2020-04" db="EMBL/GenBank/DDBJ databases">
        <authorList>
            <person name="Hogendoorn C."/>
        </authorList>
    </citation>
    <scope>NUCLEOTIDE SEQUENCE [LARGE SCALE GENOMIC DNA]</scope>
    <source>
        <strain evidence="3">COOX1</strain>
    </source>
</reference>
<evidence type="ECO:0000313" key="3">
    <source>
        <dbReference type="EMBL" id="CAB3390667.1"/>
    </source>
</evidence>
<dbReference type="InterPro" id="IPR003959">
    <property type="entry name" value="ATPase_AAA_core"/>
</dbReference>
<dbReference type="AlphaFoldDB" id="A0A6F9E2G2"/>
<evidence type="ECO:0008006" key="5">
    <source>
        <dbReference type="Google" id="ProtNLM"/>
    </source>
</evidence>
<dbReference type="InterPro" id="IPR027417">
    <property type="entry name" value="P-loop_NTPase"/>
</dbReference>
<accession>A0A6F9E2G2</accession>
<dbReference type="GO" id="GO:0016887">
    <property type="term" value="F:ATP hydrolysis activity"/>
    <property type="evidence" value="ECO:0007669"/>
    <property type="project" value="InterPro"/>
</dbReference>
<dbReference type="Pfam" id="PF13175">
    <property type="entry name" value="AAA_15"/>
    <property type="match status" value="1"/>
</dbReference>
<evidence type="ECO:0000259" key="2">
    <source>
        <dbReference type="Pfam" id="PF13304"/>
    </source>
</evidence>
<dbReference type="PANTHER" id="PTHR43581">
    <property type="entry name" value="ATP/GTP PHOSPHATASE"/>
    <property type="match status" value="1"/>
</dbReference>
<dbReference type="Gene3D" id="3.40.50.300">
    <property type="entry name" value="P-loop containing nucleotide triphosphate hydrolases"/>
    <property type="match status" value="2"/>
</dbReference>
<dbReference type="InterPro" id="IPR051396">
    <property type="entry name" value="Bact_Antivir_Def_Nuclease"/>
</dbReference>
<dbReference type="InterPro" id="IPR014555">
    <property type="entry name" value="RecF-like"/>
</dbReference>
<dbReference type="GO" id="GO:0005524">
    <property type="term" value="F:ATP binding"/>
    <property type="evidence" value="ECO:0007669"/>
    <property type="project" value="InterPro"/>
</dbReference>
<dbReference type="PIRSF" id="PIRSF029347">
    <property type="entry name" value="RecF"/>
    <property type="match status" value="1"/>
</dbReference>
<dbReference type="Pfam" id="PF13304">
    <property type="entry name" value="AAA_21"/>
    <property type="match status" value="1"/>
</dbReference>
<protein>
    <recommendedName>
        <fullName evidence="5">ATPase AAA-type core domain-containing protein</fullName>
    </recommendedName>
</protein>
<dbReference type="PANTHER" id="PTHR43581:SF4">
    <property type="entry name" value="ATP_GTP PHOSPHATASE"/>
    <property type="match status" value="1"/>
</dbReference>
<dbReference type="SUPFAM" id="SSF52540">
    <property type="entry name" value="P-loop containing nucleoside triphosphate hydrolases"/>
    <property type="match status" value="1"/>
</dbReference>